<reference evidence="1 2" key="1">
    <citation type="submission" date="2021-03" db="EMBL/GenBank/DDBJ databases">
        <title>Gelidibacter sp. nov., isolated from costal sediment.</title>
        <authorList>
            <person name="Lun K.-Y."/>
        </authorList>
    </citation>
    <scope>NUCLEOTIDE SEQUENCE [LARGE SCALE GENOMIC DNA]</scope>
    <source>
        <strain evidence="1 2">DF109</strain>
    </source>
</reference>
<dbReference type="EMBL" id="JAGEVG010000045">
    <property type="protein sequence ID" value="MBO3100300.1"/>
    <property type="molecule type" value="Genomic_DNA"/>
</dbReference>
<organism evidence="1 2">
    <name type="scientific">Gelidibacter pelagius</name>
    <dbReference type="NCBI Taxonomy" id="2819985"/>
    <lineage>
        <taxon>Bacteria</taxon>
        <taxon>Pseudomonadati</taxon>
        <taxon>Bacteroidota</taxon>
        <taxon>Flavobacteriia</taxon>
        <taxon>Flavobacteriales</taxon>
        <taxon>Flavobacteriaceae</taxon>
        <taxon>Gelidibacter</taxon>
    </lineage>
</organism>
<name>A0ABS3SX51_9FLAO</name>
<gene>
    <name evidence="1" type="ORF">J4051_18665</name>
</gene>
<evidence type="ECO:0000313" key="2">
    <source>
        <dbReference type="Proteomes" id="UP000681315"/>
    </source>
</evidence>
<comment type="caution">
    <text evidence="1">The sequence shown here is derived from an EMBL/GenBank/DDBJ whole genome shotgun (WGS) entry which is preliminary data.</text>
</comment>
<dbReference type="Proteomes" id="UP000681315">
    <property type="component" value="Unassembled WGS sequence"/>
</dbReference>
<proteinExistence type="predicted"/>
<evidence type="ECO:0000313" key="1">
    <source>
        <dbReference type="EMBL" id="MBO3100300.1"/>
    </source>
</evidence>
<accession>A0ABS3SX51</accession>
<keyword evidence="2" id="KW-1185">Reference proteome</keyword>
<sequence>MIGRSENDLNLLDFGIVGEQLTISELLHSSYVSGREDFQKEVEIDFKKNIQSAAHSSSLLKSKLSEIDVDVKGMFLKVINFNTFKCLVIVNEEDFYSRDKRWNSYKISEDINSTNSRIDLTFSFMSNSDEIMVDNVTSDGFIFKYGTEKI</sequence>
<protein>
    <submittedName>
        <fullName evidence="1">Uncharacterized protein</fullName>
    </submittedName>
</protein>
<dbReference type="RefSeq" id="WP_208235405.1">
    <property type="nucleotide sequence ID" value="NZ_JAGEVG010000045.1"/>
</dbReference>